<keyword evidence="3" id="KW-1185">Reference proteome</keyword>
<organism evidence="2 3">
    <name type="scientific">Dendrobium chrysotoxum</name>
    <name type="common">Orchid</name>
    <dbReference type="NCBI Taxonomy" id="161865"/>
    <lineage>
        <taxon>Eukaryota</taxon>
        <taxon>Viridiplantae</taxon>
        <taxon>Streptophyta</taxon>
        <taxon>Embryophyta</taxon>
        <taxon>Tracheophyta</taxon>
        <taxon>Spermatophyta</taxon>
        <taxon>Magnoliopsida</taxon>
        <taxon>Liliopsida</taxon>
        <taxon>Asparagales</taxon>
        <taxon>Orchidaceae</taxon>
        <taxon>Epidendroideae</taxon>
        <taxon>Malaxideae</taxon>
        <taxon>Dendrobiinae</taxon>
        <taxon>Dendrobium</taxon>
    </lineage>
</organism>
<proteinExistence type="predicted"/>
<protein>
    <submittedName>
        <fullName evidence="2">Uncharacterized protein</fullName>
    </submittedName>
</protein>
<dbReference type="PANTHER" id="PTHR33785">
    <property type="entry name" value="OS06G0550800 PROTEIN"/>
    <property type="match status" value="1"/>
</dbReference>
<dbReference type="Proteomes" id="UP000775213">
    <property type="component" value="Unassembled WGS sequence"/>
</dbReference>
<dbReference type="AlphaFoldDB" id="A0AAV7GCT4"/>
<dbReference type="PANTHER" id="PTHR33785:SF5">
    <property type="entry name" value="SERINE_ARGININE REPETITIVE MATRIX PROTEIN"/>
    <property type="match status" value="1"/>
</dbReference>
<feature type="region of interest" description="Disordered" evidence="1">
    <location>
        <begin position="82"/>
        <end position="111"/>
    </location>
</feature>
<evidence type="ECO:0000313" key="2">
    <source>
        <dbReference type="EMBL" id="KAH0454030.1"/>
    </source>
</evidence>
<sequence length="283" mass="31995">MMSKKTRGEIAEQEKSSIGFSNFLYLFDEQWFFCNALNGDLVVTKQSLHEGSPQPAAAAAAAAEVAETTVKIEKMAASSARQLIRTPSLPPSRVRCDESGGQEEEAGPRNYCSGRKLRYSYSSLDDPVQQAISSSSSSKAYTEQSTGRRRPPRTEPPHRRCANPHLLMYWEASNRKAFQSKKWRSLGDLETMELQGFKDLGFVFDEREGLSSSLVRVIPALRERKEDEEDGGQKRLYLPEGWFTQRSAPPVVLRRVGCWSGEEMKEQLRFWARAVACNVRRDC</sequence>
<dbReference type="EMBL" id="JAGFBR010000016">
    <property type="protein sequence ID" value="KAH0454030.1"/>
    <property type="molecule type" value="Genomic_DNA"/>
</dbReference>
<gene>
    <name evidence="2" type="ORF">IEQ34_018354</name>
</gene>
<name>A0AAV7GCT4_DENCH</name>
<evidence type="ECO:0000256" key="1">
    <source>
        <dbReference type="SAM" id="MobiDB-lite"/>
    </source>
</evidence>
<accession>A0AAV7GCT4</accession>
<reference evidence="2 3" key="1">
    <citation type="journal article" date="2021" name="Hortic Res">
        <title>Chromosome-scale assembly of the Dendrobium chrysotoxum genome enhances the understanding of orchid evolution.</title>
        <authorList>
            <person name="Zhang Y."/>
            <person name="Zhang G.Q."/>
            <person name="Zhang D."/>
            <person name="Liu X.D."/>
            <person name="Xu X.Y."/>
            <person name="Sun W.H."/>
            <person name="Yu X."/>
            <person name="Zhu X."/>
            <person name="Wang Z.W."/>
            <person name="Zhao X."/>
            <person name="Zhong W.Y."/>
            <person name="Chen H."/>
            <person name="Yin W.L."/>
            <person name="Huang T."/>
            <person name="Niu S.C."/>
            <person name="Liu Z.J."/>
        </authorList>
    </citation>
    <scope>NUCLEOTIDE SEQUENCE [LARGE SCALE GENOMIC DNA]</scope>
    <source>
        <strain evidence="2">Lindl</strain>
    </source>
</reference>
<comment type="caution">
    <text evidence="2">The sequence shown here is derived from an EMBL/GenBank/DDBJ whole genome shotgun (WGS) entry which is preliminary data.</text>
</comment>
<feature type="region of interest" description="Disordered" evidence="1">
    <location>
        <begin position="131"/>
        <end position="161"/>
    </location>
</feature>
<evidence type="ECO:0000313" key="3">
    <source>
        <dbReference type="Proteomes" id="UP000775213"/>
    </source>
</evidence>